<dbReference type="EMBL" id="MCFL01000019">
    <property type="protein sequence ID" value="ORZ35953.1"/>
    <property type="molecule type" value="Genomic_DNA"/>
</dbReference>
<evidence type="ECO:0000256" key="3">
    <source>
        <dbReference type="ARBA" id="ARBA00022517"/>
    </source>
</evidence>
<dbReference type="FunFam" id="3.40.50.300:FF:000372">
    <property type="entry name" value="Adenylate kinase isoenzyme 6 homolog"/>
    <property type="match status" value="1"/>
</dbReference>
<feature type="binding site" evidence="10">
    <location>
        <position position="27"/>
    </location>
    <ligand>
        <name>ATP</name>
        <dbReference type="ChEBI" id="CHEBI:30616"/>
    </ligand>
</feature>
<feature type="region of interest" description="LID" evidence="10">
    <location>
        <begin position="118"/>
        <end position="128"/>
    </location>
</feature>
<name>A0A1Y2HQI6_9FUNG</name>
<dbReference type="EC" id="2.7.4.3" evidence="10"/>
<feature type="binding site" evidence="10">
    <location>
        <position position="23"/>
    </location>
    <ligand>
        <name>ATP</name>
        <dbReference type="ChEBI" id="CHEBI:30616"/>
    </ligand>
</feature>
<evidence type="ECO:0000256" key="5">
    <source>
        <dbReference type="ARBA" id="ARBA00022679"/>
    </source>
</evidence>
<evidence type="ECO:0000256" key="7">
    <source>
        <dbReference type="ARBA" id="ARBA00022777"/>
    </source>
</evidence>
<evidence type="ECO:0000256" key="4">
    <source>
        <dbReference type="ARBA" id="ARBA00022552"/>
    </source>
</evidence>
<evidence type="ECO:0000256" key="2">
    <source>
        <dbReference type="ARBA" id="ARBA00022490"/>
    </source>
</evidence>
<keyword evidence="9 10" id="KW-0539">Nucleus</keyword>
<feature type="region of interest" description="NMPbind" evidence="10">
    <location>
        <begin position="43"/>
        <end position="66"/>
    </location>
</feature>
<keyword evidence="8 10" id="KW-0067">ATP-binding</keyword>
<feature type="binding site" evidence="10">
    <location>
        <position position="26"/>
    </location>
    <ligand>
        <name>ATP</name>
        <dbReference type="ChEBI" id="CHEBI:30616"/>
    </ligand>
</feature>
<dbReference type="GO" id="GO:0005737">
    <property type="term" value="C:cytoplasm"/>
    <property type="evidence" value="ECO:0007669"/>
    <property type="project" value="UniProtKB-SubCell"/>
</dbReference>
<keyword evidence="12" id="KW-1185">Reference proteome</keyword>
<dbReference type="GO" id="GO:0004017">
    <property type="term" value="F:AMP kinase activity"/>
    <property type="evidence" value="ECO:0007669"/>
    <property type="project" value="UniProtKB-UniRule"/>
</dbReference>
<sequence>MTMTNTQLPTRRLPNILITGTPGTGKTTMSELLSAATSLQHINVGDLVKEKSLHEGWDDEFQCYIVDEDKVCDELEDIMNRGGNVVDFHTVDFFPERWFDLVVVLRTENGVLFPRLEARQYSSKKIEENVTAEIMQVILEDARNSYREDIIVELSSNTVEDMEANVEQVREWAEEWVKARMQLGQGSDAPVADADSDDE</sequence>
<keyword evidence="7 10" id="KW-0418">Kinase</keyword>
<feature type="binding site" evidence="10">
    <location>
        <position position="28"/>
    </location>
    <ligand>
        <name>ATP</name>
        <dbReference type="ChEBI" id="CHEBI:30616"/>
    </ligand>
</feature>
<evidence type="ECO:0000313" key="11">
    <source>
        <dbReference type="EMBL" id="ORZ35953.1"/>
    </source>
</evidence>
<keyword evidence="5 10" id="KW-0808">Transferase</keyword>
<gene>
    <name evidence="11" type="ORF">BCR44DRAFT_1433229</name>
</gene>
<comment type="caution">
    <text evidence="11">The sequence shown here is derived from an EMBL/GenBank/DDBJ whole genome shotgun (WGS) entry which is preliminary data.</text>
</comment>
<dbReference type="InterPro" id="IPR027417">
    <property type="entry name" value="P-loop_NTPase"/>
</dbReference>
<dbReference type="GO" id="GO:0005634">
    <property type="term" value="C:nucleus"/>
    <property type="evidence" value="ECO:0007669"/>
    <property type="project" value="UniProtKB-SubCell"/>
</dbReference>
<evidence type="ECO:0000256" key="6">
    <source>
        <dbReference type="ARBA" id="ARBA00022741"/>
    </source>
</evidence>
<comment type="subcellular location">
    <subcellularLocation>
        <location evidence="10">Cytoplasm</location>
    </subcellularLocation>
    <subcellularLocation>
        <location evidence="10">Nucleus</location>
    </subcellularLocation>
</comment>
<evidence type="ECO:0000256" key="10">
    <source>
        <dbReference type="HAMAP-Rule" id="MF_03173"/>
    </source>
</evidence>
<dbReference type="PANTHER" id="PTHR12595">
    <property type="entry name" value="POS9-ACTIVATING FACTOR FAP7-RELATED"/>
    <property type="match status" value="1"/>
</dbReference>
<dbReference type="Gene3D" id="3.40.50.300">
    <property type="entry name" value="P-loop containing nucleotide triphosphate hydrolases"/>
    <property type="match status" value="1"/>
</dbReference>
<dbReference type="Proteomes" id="UP000193411">
    <property type="component" value="Unassembled WGS sequence"/>
</dbReference>
<dbReference type="GO" id="GO:0006364">
    <property type="term" value="P:rRNA processing"/>
    <property type="evidence" value="ECO:0007669"/>
    <property type="project" value="UniProtKB-KW"/>
</dbReference>
<comment type="caution">
    <text evidence="10">Lacks conserved residue(s) required for the propagation of feature annotation.</text>
</comment>
<dbReference type="SUPFAM" id="SSF52540">
    <property type="entry name" value="P-loop containing nucleoside triphosphate hydrolases"/>
    <property type="match status" value="1"/>
</dbReference>
<keyword evidence="2 10" id="KW-0963">Cytoplasm</keyword>
<dbReference type="GO" id="GO:0016887">
    <property type="term" value="F:ATP hydrolysis activity"/>
    <property type="evidence" value="ECO:0007669"/>
    <property type="project" value="UniProtKB-UniRule"/>
</dbReference>
<reference evidence="11 12" key="1">
    <citation type="submission" date="2016-07" db="EMBL/GenBank/DDBJ databases">
        <title>Pervasive Adenine N6-methylation of Active Genes in Fungi.</title>
        <authorList>
            <consortium name="DOE Joint Genome Institute"/>
            <person name="Mondo S.J."/>
            <person name="Dannebaum R.O."/>
            <person name="Kuo R.C."/>
            <person name="Labutti K."/>
            <person name="Haridas S."/>
            <person name="Kuo A."/>
            <person name="Salamov A."/>
            <person name="Ahrendt S.R."/>
            <person name="Lipzen A."/>
            <person name="Sullivan W."/>
            <person name="Andreopoulos W.B."/>
            <person name="Clum A."/>
            <person name="Lindquist E."/>
            <person name="Daum C."/>
            <person name="Ramamoorthy G.K."/>
            <person name="Gryganskyi A."/>
            <person name="Culley D."/>
            <person name="Magnuson J.K."/>
            <person name="James T.Y."/>
            <person name="O'Malley M.A."/>
            <person name="Stajich J.E."/>
            <person name="Spatafora J.W."/>
            <person name="Visel A."/>
            <person name="Grigoriev I.V."/>
        </authorList>
    </citation>
    <scope>NUCLEOTIDE SEQUENCE [LARGE SCALE GENOMIC DNA]</scope>
    <source>
        <strain evidence="11 12">PL171</strain>
    </source>
</reference>
<keyword evidence="6 10" id="KW-0547">Nucleotide-binding</keyword>
<dbReference type="InterPro" id="IPR020618">
    <property type="entry name" value="Adenyl_kinase_AK6"/>
</dbReference>
<evidence type="ECO:0000256" key="8">
    <source>
        <dbReference type="ARBA" id="ARBA00022840"/>
    </source>
</evidence>
<evidence type="ECO:0000256" key="1">
    <source>
        <dbReference type="ARBA" id="ARBA00000582"/>
    </source>
</evidence>
<dbReference type="Pfam" id="PF13238">
    <property type="entry name" value="AAA_18"/>
    <property type="match status" value="1"/>
</dbReference>
<dbReference type="GO" id="GO:0005524">
    <property type="term" value="F:ATP binding"/>
    <property type="evidence" value="ECO:0007669"/>
    <property type="project" value="UniProtKB-KW"/>
</dbReference>
<keyword evidence="4 10" id="KW-0698">rRNA processing</keyword>
<dbReference type="STRING" id="765915.A0A1Y2HQI6"/>
<dbReference type="HAMAP" id="MF_00039">
    <property type="entry name" value="Adenylate_kinase_AK6"/>
    <property type="match status" value="1"/>
</dbReference>
<organism evidence="11 12">
    <name type="scientific">Catenaria anguillulae PL171</name>
    <dbReference type="NCBI Taxonomy" id="765915"/>
    <lineage>
        <taxon>Eukaryota</taxon>
        <taxon>Fungi</taxon>
        <taxon>Fungi incertae sedis</taxon>
        <taxon>Blastocladiomycota</taxon>
        <taxon>Blastocladiomycetes</taxon>
        <taxon>Blastocladiales</taxon>
        <taxon>Catenariaceae</taxon>
        <taxon>Catenaria</taxon>
    </lineage>
</organism>
<evidence type="ECO:0000313" key="12">
    <source>
        <dbReference type="Proteomes" id="UP000193411"/>
    </source>
</evidence>
<dbReference type="OrthoDB" id="10251185at2759"/>
<dbReference type="PANTHER" id="PTHR12595:SF0">
    <property type="entry name" value="ADENYLATE KINASE ISOENZYME 6"/>
    <property type="match status" value="1"/>
</dbReference>
<dbReference type="GO" id="GO:0042274">
    <property type="term" value="P:ribosomal small subunit biogenesis"/>
    <property type="evidence" value="ECO:0007669"/>
    <property type="project" value="UniProtKB-UniRule"/>
</dbReference>
<evidence type="ECO:0000256" key="9">
    <source>
        <dbReference type="ARBA" id="ARBA00023242"/>
    </source>
</evidence>
<comment type="subunit">
    <text evidence="10">Interacts with small ribosomal subunit protein uS11. Not a structural component of 43S pre-ribosomes, but transiently interacts with them by binding to uS11.</text>
</comment>
<protein>
    <recommendedName>
        <fullName evidence="10">Adenylate kinase isoenzyme 6 homolog</fullName>
        <shortName evidence="10">AK6</shortName>
        <ecNumber evidence="10">2.7.4.3</ecNumber>
    </recommendedName>
    <alternativeName>
        <fullName evidence="10">Dual activity adenylate kinase/ATPase</fullName>
        <shortName evidence="10">AK/ATPase</shortName>
    </alternativeName>
</protein>
<feature type="binding site" evidence="10">
    <location>
        <position position="25"/>
    </location>
    <ligand>
        <name>ATP</name>
        <dbReference type="ChEBI" id="CHEBI:30616"/>
    </ligand>
</feature>
<proteinExistence type="inferred from homology"/>
<comment type="similarity">
    <text evidence="10">Belongs to the adenylate kinase family. AK6 subfamily.</text>
</comment>
<accession>A0A1Y2HQI6</accession>
<comment type="catalytic activity">
    <reaction evidence="10">
        <text>ATP + H2O = ADP + phosphate + H(+)</text>
        <dbReference type="Rhea" id="RHEA:13065"/>
        <dbReference type="ChEBI" id="CHEBI:15377"/>
        <dbReference type="ChEBI" id="CHEBI:15378"/>
        <dbReference type="ChEBI" id="CHEBI:30616"/>
        <dbReference type="ChEBI" id="CHEBI:43474"/>
        <dbReference type="ChEBI" id="CHEBI:456216"/>
    </reaction>
</comment>
<comment type="catalytic activity">
    <reaction evidence="1 10">
        <text>AMP + ATP = 2 ADP</text>
        <dbReference type="Rhea" id="RHEA:12973"/>
        <dbReference type="ChEBI" id="CHEBI:30616"/>
        <dbReference type="ChEBI" id="CHEBI:456215"/>
        <dbReference type="ChEBI" id="CHEBI:456216"/>
        <dbReference type="EC" id="2.7.4.3"/>
    </reaction>
</comment>
<feature type="binding site" evidence="10">
    <location>
        <position position="119"/>
    </location>
    <ligand>
        <name>ATP</name>
        <dbReference type="ChEBI" id="CHEBI:30616"/>
    </ligand>
</feature>
<comment type="function">
    <text evidence="10">Broad-specificity nucleoside monophosphate (NMP) kinase that catalyzes the reversible transfer of the terminal phosphate group between nucleoside triphosphates and monophosphates. Has also ATPase activity. Involved in the late cytoplasmic maturation steps of the 40S ribosomal particles, specifically 18S rRNA maturation. While NMP activity is not required for ribosome maturation, ATPase activity is. Associates transiently with small ribosomal subunit protein uS11. ATP hydrolysis breaks the interaction with uS11. May temporarily remove uS11 from the ribosome to enable a conformational change of the ribosomal RNA that is needed for the final maturation step of the small ribosomal subunit. Its NMP activity may have a role in nuclear energy homeostasis.</text>
</comment>
<dbReference type="AlphaFoldDB" id="A0A1Y2HQI6"/>
<keyword evidence="3 10" id="KW-0690">Ribosome biogenesis</keyword>